<gene>
    <name evidence="2" type="ORF">F2P81_008987</name>
</gene>
<protein>
    <submittedName>
        <fullName evidence="2">Uncharacterized protein</fullName>
    </submittedName>
</protein>
<sequence length="106" mass="12041">MSRRRDGTARHVSSSHMGTLYYDGRERKRERERSTCYAVLDQSAGDGNAPESLSRRDQRDVTLTELKASVDKPLESRVSARLDAIMVIRNAKPFQDNAFNLKEQIG</sequence>
<dbReference type="AlphaFoldDB" id="A0A6A4SXI3"/>
<proteinExistence type="predicted"/>
<feature type="compositionally biased region" description="Basic and acidic residues" evidence="1">
    <location>
        <begin position="23"/>
        <end position="34"/>
    </location>
</feature>
<feature type="region of interest" description="Disordered" evidence="1">
    <location>
        <begin position="1"/>
        <end position="60"/>
    </location>
</feature>
<name>A0A6A4SXI3_SCOMX</name>
<evidence type="ECO:0000256" key="1">
    <source>
        <dbReference type="SAM" id="MobiDB-lite"/>
    </source>
</evidence>
<comment type="caution">
    <text evidence="2">The sequence shown here is derived from an EMBL/GenBank/DDBJ whole genome shotgun (WGS) entry which is preliminary data.</text>
</comment>
<dbReference type="Proteomes" id="UP000438429">
    <property type="component" value="Unassembled WGS sequence"/>
</dbReference>
<organism evidence="2 3">
    <name type="scientific">Scophthalmus maximus</name>
    <name type="common">Turbot</name>
    <name type="synonym">Psetta maxima</name>
    <dbReference type="NCBI Taxonomy" id="52904"/>
    <lineage>
        <taxon>Eukaryota</taxon>
        <taxon>Metazoa</taxon>
        <taxon>Chordata</taxon>
        <taxon>Craniata</taxon>
        <taxon>Vertebrata</taxon>
        <taxon>Euteleostomi</taxon>
        <taxon>Actinopterygii</taxon>
        <taxon>Neopterygii</taxon>
        <taxon>Teleostei</taxon>
        <taxon>Neoteleostei</taxon>
        <taxon>Acanthomorphata</taxon>
        <taxon>Carangaria</taxon>
        <taxon>Pleuronectiformes</taxon>
        <taxon>Pleuronectoidei</taxon>
        <taxon>Scophthalmidae</taxon>
        <taxon>Scophthalmus</taxon>
    </lineage>
</organism>
<accession>A0A6A4SXI3</accession>
<evidence type="ECO:0000313" key="3">
    <source>
        <dbReference type="Proteomes" id="UP000438429"/>
    </source>
</evidence>
<reference evidence="2 3" key="1">
    <citation type="submission" date="2019-06" db="EMBL/GenBank/DDBJ databases">
        <title>Draft genomes of female and male turbot (Scophthalmus maximus).</title>
        <authorList>
            <person name="Xu H."/>
            <person name="Xu X.-W."/>
            <person name="Shao C."/>
            <person name="Chen S."/>
        </authorList>
    </citation>
    <scope>NUCLEOTIDE SEQUENCE [LARGE SCALE GENOMIC DNA]</scope>
    <source>
        <strain evidence="2">Ysfricsl-2016a</strain>
        <tissue evidence="2">Blood</tissue>
    </source>
</reference>
<dbReference type="EMBL" id="VEVO01000008">
    <property type="protein sequence ID" value="KAF0038503.1"/>
    <property type="molecule type" value="Genomic_DNA"/>
</dbReference>
<evidence type="ECO:0000313" key="2">
    <source>
        <dbReference type="EMBL" id="KAF0038503.1"/>
    </source>
</evidence>